<protein>
    <recommendedName>
        <fullName evidence="3">HTH cro/C1-type domain-containing protein</fullName>
    </recommendedName>
</protein>
<name>A0ABV6ZZY0_9PROT</name>
<evidence type="ECO:0008006" key="3">
    <source>
        <dbReference type="Google" id="ProtNLM"/>
    </source>
</evidence>
<dbReference type="EMBL" id="JBHRSV010000028">
    <property type="protein sequence ID" value="MFC2926940.1"/>
    <property type="molecule type" value="Genomic_DNA"/>
</dbReference>
<dbReference type="Proteomes" id="UP001595379">
    <property type="component" value="Unassembled WGS sequence"/>
</dbReference>
<organism evidence="1 2">
    <name type="scientific">Hyphobacterium vulgare</name>
    <dbReference type="NCBI Taxonomy" id="1736751"/>
    <lineage>
        <taxon>Bacteria</taxon>
        <taxon>Pseudomonadati</taxon>
        <taxon>Pseudomonadota</taxon>
        <taxon>Alphaproteobacteria</taxon>
        <taxon>Maricaulales</taxon>
        <taxon>Maricaulaceae</taxon>
        <taxon>Hyphobacterium</taxon>
    </lineage>
</organism>
<sequence length="293" mass="31578">MRPDGFSEKLRLVLKTLVLSRTGLASALNVDKSLVGRWAAGTVIPSEHNLALLTRFIAERIDGFTMLDWDKDLPGFRAALGVAAAASPASAAQTQWIPAALLEEAMRGGLRRGTSYEGFWRTTRFSNDLPGRCLRDITMIRCDDSGIIHFRAGVERVRFEGWALLLQHQLFSVGWELTGGSMIFGLYNGVARNRAEILDGISIGTLQDAGGSPTASACVLERIGELTGNADTDLVRFEAEVDALEPVAPDGEVPEAVRNHLARTTSPEVPGLLRMLFSTSMARGPLAEGNGTG</sequence>
<gene>
    <name evidence="1" type="ORF">ACFOOR_12550</name>
</gene>
<evidence type="ECO:0000313" key="2">
    <source>
        <dbReference type="Proteomes" id="UP001595379"/>
    </source>
</evidence>
<evidence type="ECO:0000313" key="1">
    <source>
        <dbReference type="EMBL" id="MFC2926940.1"/>
    </source>
</evidence>
<comment type="caution">
    <text evidence="1">The sequence shown here is derived from an EMBL/GenBank/DDBJ whole genome shotgun (WGS) entry which is preliminary data.</text>
</comment>
<reference evidence="2" key="1">
    <citation type="journal article" date="2019" name="Int. J. Syst. Evol. Microbiol.">
        <title>The Global Catalogue of Microorganisms (GCM) 10K type strain sequencing project: providing services to taxonomists for standard genome sequencing and annotation.</title>
        <authorList>
            <consortium name="The Broad Institute Genomics Platform"/>
            <consortium name="The Broad Institute Genome Sequencing Center for Infectious Disease"/>
            <person name="Wu L."/>
            <person name="Ma J."/>
        </authorList>
    </citation>
    <scope>NUCLEOTIDE SEQUENCE [LARGE SCALE GENOMIC DNA]</scope>
    <source>
        <strain evidence="2">KCTC 52487</strain>
    </source>
</reference>
<dbReference type="RefSeq" id="WP_343162927.1">
    <property type="nucleotide sequence ID" value="NZ_JBHRSV010000028.1"/>
</dbReference>
<proteinExistence type="predicted"/>
<keyword evidence="2" id="KW-1185">Reference proteome</keyword>
<accession>A0ABV6ZZY0</accession>